<comment type="subcellular location">
    <subcellularLocation>
        <location evidence="7">Cytoplasm</location>
    </subcellularLocation>
</comment>
<feature type="binding site" evidence="7">
    <location>
        <position position="91"/>
    </location>
    <ligand>
        <name>phosphoenolpyruvate</name>
        <dbReference type="ChEBI" id="CHEBI:58702"/>
    </ligand>
</feature>
<keyword evidence="4 7" id="KW-0808">Transferase</keyword>
<dbReference type="Pfam" id="PF00275">
    <property type="entry name" value="EPSP_synthase"/>
    <property type="match status" value="1"/>
</dbReference>
<comment type="caution">
    <text evidence="9">The sequence shown here is derived from an EMBL/GenBank/DDBJ whole genome shotgun (WGS) entry which is preliminary data.</text>
</comment>
<comment type="subunit">
    <text evidence="7">Monomer.</text>
</comment>
<feature type="domain" description="Enolpyruvate transferase" evidence="8">
    <location>
        <begin position="8"/>
        <end position="431"/>
    </location>
</feature>
<evidence type="ECO:0000256" key="1">
    <source>
        <dbReference type="ARBA" id="ARBA00004811"/>
    </source>
</evidence>
<feature type="binding site" evidence="7">
    <location>
        <position position="20"/>
    </location>
    <ligand>
        <name>3-phosphoshikimate</name>
        <dbReference type="ChEBI" id="CHEBI:145989"/>
    </ligand>
</feature>
<keyword evidence="7" id="KW-0963">Cytoplasm</keyword>
<gene>
    <name evidence="7 9" type="primary">aroA</name>
    <name evidence="9" type="ORF">IAA81_07800</name>
</gene>
<evidence type="ECO:0000256" key="7">
    <source>
        <dbReference type="HAMAP-Rule" id="MF_00210"/>
    </source>
</evidence>
<feature type="binding site" evidence="7">
    <location>
        <position position="166"/>
    </location>
    <ligand>
        <name>phosphoenolpyruvate</name>
        <dbReference type="ChEBI" id="CHEBI:58702"/>
    </ligand>
</feature>
<accession>A0A9D9HQJ2</accession>
<keyword evidence="3 7" id="KW-0028">Amino-acid biosynthesis</keyword>
<dbReference type="SUPFAM" id="SSF55205">
    <property type="entry name" value="EPT/RTPC-like"/>
    <property type="match status" value="1"/>
</dbReference>
<dbReference type="InterPro" id="IPR001986">
    <property type="entry name" value="Enolpyruvate_Tfrase_dom"/>
</dbReference>
<feature type="binding site" evidence="7">
    <location>
        <position position="119"/>
    </location>
    <ligand>
        <name>phosphoenolpyruvate</name>
        <dbReference type="ChEBI" id="CHEBI:58702"/>
    </ligand>
</feature>
<dbReference type="PANTHER" id="PTHR21090">
    <property type="entry name" value="AROM/DEHYDROQUINATE SYNTHASE"/>
    <property type="match status" value="1"/>
</dbReference>
<dbReference type="GO" id="GO:0003866">
    <property type="term" value="F:3-phosphoshikimate 1-carboxyvinyltransferase activity"/>
    <property type="evidence" value="ECO:0007669"/>
    <property type="project" value="UniProtKB-UniRule"/>
</dbReference>
<comment type="function">
    <text evidence="7">Catalyzes the transfer of the enolpyruvyl moiety of phosphoenolpyruvate (PEP) to the 5-hydroxyl of shikimate-3-phosphate (S3P) to produce enolpyruvyl shikimate-3-phosphate and inorganic phosphate.</text>
</comment>
<evidence type="ECO:0000313" key="9">
    <source>
        <dbReference type="EMBL" id="MBO8458115.1"/>
    </source>
</evidence>
<dbReference type="NCBIfam" id="TIGR01356">
    <property type="entry name" value="aroA"/>
    <property type="match status" value="1"/>
</dbReference>
<dbReference type="AlphaFoldDB" id="A0A9D9HQJ2"/>
<dbReference type="CDD" id="cd01556">
    <property type="entry name" value="EPSP_synthase"/>
    <property type="match status" value="1"/>
</dbReference>
<feature type="binding site" evidence="7">
    <location>
        <position position="310"/>
    </location>
    <ligand>
        <name>3-phosphoshikimate</name>
        <dbReference type="ChEBI" id="CHEBI:145989"/>
    </ligand>
</feature>
<dbReference type="Proteomes" id="UP000823638">
    <property type="component" value="Unassembled WGS sequence"/>
</dbReference>
<reference evidence="9" key="1">
    <citation type="submission" date="2020-10" db="EMBL/GenBank/DDBJ databases">
        <authorList>
            <person name="Gilroy R."/>
        </authorList>
    </citation>
    <scope>NUCLEOTIDE SEQUENCE</scope>
    <source>
        <strain evidence="9">10532</strain>
    </source>
</reference>
<dbReference type="GO" id="GO:0009423">
    <property type="term" value="P:chorismate biosynthetic process"/>
    <property type="evidence" value="ECO:0007669"/>
    <property type="project" value="UniProtKB-UniRule"/>
</dbReference>
<name>A0A9D9HQJ2_9SPIR</name>
<evidence type="ECO:0000313" key="10">
    <source>
        <dbReference type="Proteomes" id="UP000823638"/>
    </source>
</evidence>
<dbReference type="PIRSF" id="PIRSF000505">
    <property type="entry name" value="EPSPS"/>
    <property type="match status" value="1"/>
</dbReference>
<evidence type="ECO:0000256" key="5">
    <source>
        <dbReference type="ARBA" id="ARBA00023141"/>
    </source>
</evidence>
<comment type="similarity">
    <text evidence="2 7">Belongs to the EPSP synthase family.</text>
</comment>
<evidence type="ECO:0000256" key="4">
    <source>
        <dbReference type="ARBA" id="ARBA00022679"/>
    </source>
</evidence>
<comment type="pathway">
    <text evidence="1 7">Metabolic intermediate biosynthesis; chorismate biosynthesis; chorismate from D-erythrose 4-phosphate and phosphoenolpyruvate: step 6/7.</text>
</comment>
<feature type="active site" description="Proton acceptor" evidence="7">
    <location>
        <position position="310"/>
    </location>
</feature>
<evidence type="ECO:0000256" key="3">
    <source>
        <dbReference type="ARBA" id="ARBA00022605"/>
    </source>
</evidence>
<keyword evidence="5 7" id="KW-0057">Aromatic amino acid biosynthesis</keyword>
<dbReference type="EC" id="2.5.1.19" evidence="7"/>
<evidence type="ECO:0000259" key="8">
    <source>
        <dbReference type="Pfam" id="PF00275"/>
    </source>
</evidence>
<sequence length="441" mass="47290">MKKRVYRADLSGVMNVPGSKSHTIRACLFAALAEGESKIKNPLPSEDCLSALAAIQQFGALVEEKENLWSVKGAGRNFHLPEDVVNVGNSGSVLYFFTPVASVMDGYSVFTGDSSIRTRPVKMMLDALGQLGVESIITRAGKDAPPIVVRGPLKPGTVETPGKPSQYVSGILIAASLVDGITEINLSDPKETPYLQMTIDWMNDLGVKVEYTPDYRKLKVKGPFYYKAFDRVIPGDWEAAAFPMLAGLVTDSIITIEDIDCSGSQGDQEVAEIMKKMGGDIILDSSASRVIIKGGNPLCGVDVNCASIPDAIPALAVLAVFASGTTRLMDIGVCRLKETDRINLMESQLKKLGVNVRSTEDSLEIEGLAKPGETPLEAGRRIKGGEIETFKDHRVAMAFASGGLALEEDSALVINDAQCCGVSFPGFFEAMERVGGRFSDL</sequence>
<dbReference type="InterPro" id="IPR013792">
    <property type="entry name" value="RNA3'P_cycl/enolpyr_Trfase_a/b"/>
</dbReference>
<feature type="binding site" evidence="7">
    <location>
        <position position="341"/>
    </location>
    <ligand>
        <name>phosphoenolpyruvate</name>
        <dbReference type="ChEBI" id="CHEBI:58702"/>
    </ligand>
</feature>
<dbReference type="GO" id="GO:0009073">
    <property type="term" value="P:aromatic amino acid family biosynthetic process"/>
    <property type="evidence" value="ECO:0007669"/>
    <property type="project" value="UniProtKB-KW"/>
</dbReference>
<protein>
    <recommendedName>
        <fullName evidence="7">3-phosphoshikimate 1-carboxyvinyltransferase</fullName>
        <ecNumber evidence="7">2.5.1.19</ecNumber>
    </recommendedName>
    <alternativeName>
        <fullName evidence="7">5-enolpyruvylshikimate-3-phosphate synthase</fullName>
        <shortName evidence="7">EPSP synthase</shortName>
        <shortName evidence="7">EPSPS</shortName>
    </alternativeName>
</protein>
<dbReference type="InterPro" id="IPR006264">
    <property type="entry name" value="EPSP_synthase"/>
</dbReference>
<dbReference type="PROSITE" id="PS00885">
    <property type="entry name" value="EPSP_SYNTHASE_2"/>
    <property type="match status" value="1"/>
</dbReference>
<dbReference type="Gene3D" id="3.65.10.10">
    <property type="entry name" value="Enolpyruvate transferase domain"/>
    <property type="match status" value="2"/>
</dbReference>
<feature type="binding site" evidence="7">
    <location>
        <position position="25"/>
    </location>
    <ligand>
        <name>3-phosphoshikimate</name>
        <dbReference type="ChEBI" id="CHEBI:145989"/>
    </ligand>
</feature>
<feature type="binding site" evidence="7">
    <location>
        <position position="394"/>
    </location>
    <ligand>
        <name>phosphoenolpyruvate</name>
        <dbReference type="ChEBI" id="CHEBI:58702"/>
    </ligand>
</feature>
<feature type="binding site" evidence="7">
    <location>
        <position position="20"/>
    </location>
    <ligand>
        <name>phosphoenolpyruvate</name>
        <dbReference type="ChEBI" id="CHEBI:58702"/>
    </ligand>
</feature>
<comment type="caution">
    <text evidence="7">Lacks conserved residue(s) required for the propagation of feature annotation.</text>
</comment>
<dbReference type="InterPro" id="IPR023193">
    <property type="entry name" value="EPSP_synthase_CS"/>
</dbReference>
<proteinExistence type="inferred from homology"/>
<dbReference type="HAMAP" id="MF_00210">
    <property type="entry name" value="EPSP_synth"/>
    <property type="match status" value="1"/>
</dbReference>
<feature type="binding site" evidence="7">
    <location>
        <position position="166"/>
    </location>
    <ligand>
        <name>3-phosphoshikimate</name>
        <dbReference type="ChEBI" id="CHEBI:145989"/>
    </ligand>
</feature>
<feature type="binding site" evidence="7">
    <location>
        <position position="165"/>
    </location>
    <ligand>
        <name>3-phosphoshikimate</name>
        <dbReference type="ChEBI" id="CHEBI:145989"/>
    </ligand>
</feature>
<comment type="catalytic activity">
    <reaction evidence="6">
        <text>3-phosphoshikimate + phosphoenolpyruvate = 5-O-(1-carboxyvinyl)-3-phosphoshikimate + phosphate</text>
        <dbReference type="Rhea" id="RHEA:21256"/>
        <dbReference type="ChEBI" id="CHEBI:43474"/>
        <dbReference type="ChEBI" id="CHEBI:57701"/>
        <dbReference type="ChEBI" id="CHEBI:58702"/>
        <dbReference type="ChEBI" id="CHEBI:145989"/>
        <dbReference type="EC" id="2.5.1.19"/>
    </reaction>
    <physiologicalReaction direction="left-to-right" evidence="6">
        <dbReference type="Rhea" id="RHEA:21257"/>
    </physiologicalReaction>
</comment>
<feature type="binding site" evidence="7">
    <location>
        <position position="337"/>
    </location>
    <ligand>
        <name>3-phosphoshikimate</name>
        <dbReference type="ChEBI" id="CHEBI:145989"/>
    </ligand>
</feature>
<feature type="binding site" evidence="7">
    <location>
        <position position="21"/>
    </location>
    <ligand>
        <name>3-phosphoshikimate</name>
        <dbReference type="ChEBI" id="CHEBI:145989"/>
    </ligand>
</feature>
<dbReference type="EMBL" id="JADIMM010000089">
    <property type="protein sequence ID" value="MBO8458115.1"/>
    <property type="molecule type" value="Genomic_DNA"/>
</dbReference>
<reference evidence="9" key="2">
    <citation type="journal article" date="2021" name="PeerJ">
        <title>Extensive microbial diversity within the chicken gut microbiome revealed by metagenomics and culture.</title>
        <authorList>
            <person name="Gilroy R."/>
            <person name="Ravi A."/>
            <person name="Getino M."/>
            <person name="Pursley I."/>
            <person name="Horton D.L."/>
            <person name="Alikhan N.F."/>
            <person name="Baker D."/>
            <person name="Gharbi K."/>
            <person name="Hall N."/>
            <person name="Watson M."/>
            <person name="Adriaenssens E.M."/>
            <person name="Foster-Nyarko E."/>
            <person name="Jarju S."/>
            <person name="Secka A."/>
            <person name="Antonio M."/>
            <person name="Oren A."/>
            <person name="Chaudhuri R.R."/>
            <person name="La Ragione R."/>
            <person name="Hildebrand F."/>
            <person name="Pallen M.J."/>
        </authorList>
    </citation>
    <scope>NUCLEOTIDE SEQUENCE</scope>
    <source>
        <strain evidence="9">10532</strain>
    </source>
</reference>
<dbReference type="PANTHER" id="PTHR21090:SF5">
    <property type="entry name" value="PENTAFUNCTIONAL AROM POLYPEPTIDE"/>
    <property type="match status" value="1"/>
</dbReference>
<dbReference type="InterPro" id="IPR036968">
    <property type="entry name" value="Enolpyruvate_Tfrase_sf"/>
</dbReference>
<evidence type="ECO:0000256" key="6">
    <source>
        <dbReference type="ARBA" id="ARBA00044633"/>
    </source>
</evidence>
<organism evidence="9 10">
    <name type="scientific">Candidatus Gallitreponema excrementavium</name>
    <dbReference type="NCBI Taxonomy" id="2840840"/>
    <lineage>
        <taxon>Bacteria</taxon>
        <taxon>Pseudomonadati</taxon>
        <taxon>Spirochaetota</taxon>
        <taxon>Spirochaetia</taxon>
        <taxon>Spirochaetales</taxon>
        <taxon>Candidatus Gallitreponema</taxon>
    </lineage>
</organism>
<dbReference type="GO" id="GO:0005737">
    <property type="term" value="C:cytoplasm"/>
    <property type="evidence" value="ECO:0007669"/>
    <property type="project" value="UniProtKB-SubCell"/>
</dbReference>
<dbReference type="GO" id="GO:0008652">
    <property type="term" value="P:amino acid biosynthetic process"/>
    <property type="evidence" value="ECO:0007669"/>
    <property type="project" value="UniProtKB-KW"/>
</dbReference>
<evidence type="ECO:0000256" key="2">
    <source>
        <dbReference type="ARBA" id="ARBA00009948"/>
    </source>
</evidence>